<dbReference type="SUPFAM" id="SSF51905">
    <property type="entry name" value="FAD/NAD(P)-binding domain"/>
    <property type="match status" value="1"/>
</dbReference>
<sequence length="503" mass="54749">MRRALAAAVALARFARASIDEQDFLAKDIIVRDIAILGAGASGTYAAIRLLEDYNLSIAVIEKDDRIGGHTDTYTDPKTRKPVDYGVLAFWDYGPAKSYFERLGVDTIAAPPGSSTTVYVDSETATNLTDYLIPSFPDILTSMAVYGNESAKYDNILLPGYWNFPSGNDIPADLLLPYGEFCEKYGIANAFPLAQIAAGVGVGGVRDIPTLYIMGFGFGHPAAQNLLQNTLFAPKSGSNSEIYEKGYARIKDDTLLRSTVTTAERDENNRVLLVVQSENGCKKLIKAKQLLVTPPPSVENLDSLDLDDQESAVFVSSSPRPIHIGLAKISAIPRNYSVQYVSSKVVPDNYLDMYQDINYDLKIESTGPEGSRLFRTLLETTSELPLTEAEAKAYITSQVQKLATAGTFDNAALTNAQGGGGKDGVEDGGAGGVEFVAFRSHGSIKWRLPADEIKAGFIQNLYALQGHRSTWYTGSLWCTDFSSNVWAFTDTVLERMVGARQKE</sequence>
<evidence type="ECO:0000313" key="2">
    <source>
        <dbReference type="Proteomes" id="UP000825890"/>
    </source>
</evidence>
<proteinExistence type="predicted"/>
<gene>
    <name evidence="1" type="ORF">CKM354_000917100</name>
</gene>
<dbReference type="Proteomes" id="UP000825890">
    <property type="component" value="Unassembled WGS sequence"/>
</dbReference>
<dbReference type="InterPro" id="IPR036188">
    <property type="entry name" value="FAD/NAD-bd_sf"/>
</dbReference>
<name>A0A9P3CNJ4_9PEZI</name>
<comment type="caution">
    <text evidence="1">The sequence shown here is derived from an EMBL/GenBank/DDBJ whole genome shotgun (WGS) entry which is preliminary data.</text>
</comment>
<dbReference type="Pfam" id="PF13450">
    <property type="entry name" value="NAD_binding_8"/>
    <property type="match status" value="1"/>
</dbReference>
<dbReference type="RefSeq" id="XP_044660515.1">
    <property type="nucleotide sequence ID" value="XM_044804580.1"/>
</dbReference>
<protein>
    <recommendedName>
        <fullName evidence="3">Amine oxidase domain-containing protein</fullName>
    </recommendedName>
</protein>
<dbReference type="EMBL" id="BOLY01000006">
    <property type="protein sequence ID" value="GIZ46028.1"/>
    <property type="molecule type" value="Genomic_DNA"/>
</dbReference>
<dbReference type="GeneID" id="68294746"/>
<dbReference type="Gene3D" id="3.30.70.1990">
    <property type="match status" value="1"/>
</dbReference>
<dbReference type="Gene3D" id="3.50.50.60">
    <property type="entry name" value="FAD/NAD(P)-binding domain"/>
    <property type="match status" value="1"/>
</dbReference>
<organism evidence="1 2">
    <name type="scientific">Cercospora kikuchii</name>
    <dbReference type="NCBI Taxonomy" id="84275"/>
    <lineage>
        <taxon>Eukaryota</taxon>
        <taxon>Fungi</taxon>
        <taxon>Dikarya</taxon>
        <taxon>Ascomycota</taxon>
        <taxon>Pezizomycotina</taxon>
        <taxon>Dothideomycetes</taxon>
        <taxon>Dothideomycetidae</taxon>
        <taxon>Mycosphaerellales</taxon>
        <taxon>Mycosphaerellaceae</taxon>
        <taxon>Cercospora</taxon>
    </lineage>
</organism>
<dbReference type="OrthoDB" id="68575at2759"/>
<dbReference type="Gene3D" id="1.10.405.20">
    <property type="match status" value="1"/>
</dbReference>
<evidence type="ECO:0000313" key="1">
    <source>
        <dbReference type="EMBL" id="GIZ46028.1"/>
    </source>
</evidence>
<accession>A0A9P3CNJ4</accession>
<keyword evidence="2" id="KW-1185">Reference proteome</keyword>
<dbReference type="AlphaFoldDB" id="A0A9P3CNJ4"/>
<evidence type="ECO:0008006" key="3">
    <source>
        <dbReference type="Google" id="ProtNLM"/>
    </source>
</evidence>
<reference evidence="1 2" key="1">
    <citation type="submission" date="2021-01" db="EMBL/GenBank/DDBJ databases">
        <title>Cercospora kikuchii MAFF 305040 whole genome shotgun sequence.</title>
        <authorList>
            <person name="Kashiwa T."/>
            <person name="Suzuki T."/>
        </authorList>
    </citation>
    <scope>NUCLEOTIDE SEQUENCE [LARGE SCALE GENOMIC DNA]</scope>
    <source>
        <strain evidence="1 2">MAFF 305040</strain>
    </source>
</reference>